<dbReference type="GO" id="GO:0051083">
    <property type="term" value="P:'de novo' cotranslational protein folding"/>
    <property type="evidence" value="ECO:0007669"/>
    <property type="project" value="TreeGrafter"/>
</dbReference>
<dbReference type="InterPro" id="IPR038528">
    <property type="entry name" value="TEL2_C_sf"/>
</dbReference>
<dbReference type="Proteomes" id="UP000694388">
    <property type="component" value="Unplaced"/>
</dbReference>
<dbReference type="GO" id="GO:0051879">
    <property type="term" value="F:Hsp90 protein binding"/>
    <property type="evidence" value="ECO:0007669"/>
    <property type="project" value="TreeGrafter"/>
</dbReference>
<evidence type="ECO:0000259" key="4">
    <source>
        <dbReference type="Pfam" id="PF10193"/>
    </source>
</evidence>
<name>A0A8C4R8L9_EPTBU</name>
<accession>A0A8C4R8L9</accession>
<keyword evidence="3" id="KW-0472">Membrane</keyword>
<sequence length="713" mass="77428">MTSRHHRSFADVITSVVDRPSPLRGIFINVLFLQPDHVPPVLFESLLSRLCSLPDLTANSLAGRPPPVSLEPAAYFLSLGLAIAHVASVGIHPIPAFIVSLLGKASTLGHSTQVLTPLLSLSIPGLFETLPDRWAGPVVLGLLQLGPRPAQLALLFGGLLERSAKVNFVRSLLSHSLILRRPLSSNVLGSLFPYLARPSGQGPLLQKALKELCSAWATNQTANLASYELQASLARAFVFGLALLAPSCRPGLVVEFLNAASRGAALRLDSANAALRRLGLAVAAHTARTLSPEVVPSPEFDFFDGPEGQEMDKWAKLGQRWLDHGDDWDGEEPGGEMKSTVTCSKELVAIPDISIANSEACISNQVPEEEVATTTQTNFDKLNKNPDKIADSEILDSDDEEFEAYDLSDDVPGESGPPKPHYLRACLERLRSEDPLVAASALCAAPGLLRGEQGVAKELAVEILKCLLYLEEHGWPGTFWDVRKEAMVAAVIANPGPAAEFLSAQVYASNYNMQQRFDALDTLSTVALQLASLPGPKTDRAMLESTRVTAEDEGDEGPERWQDVVRRRVESKTRYFGTRGRENVNVHPKTDFKPIIYLFGYLFIFLFQFLTSTITLASRHTSVISSIASDLLSFAWTLRKHPAAAARRPVFLAAVSSAAVAPSGVDWIVDGPDALDVTSWLEEASMEEPDAEARELATQGLSLWRSRIAQQLC</sequence>
<comment type="similarity">
    <text evidence="1">Belongs to the TEL2 family.</text>
</comment>
<evidence type="ECO:0000313" key="6">
    <source>
        <dbReference type="Proteomes" id="UP000694388"/>
    </source>
</evidence>
<dbReference type="Pfam" id="PF10193">
    <property type="entry name" value="Telomere_reg-2"/>
    <property type="match status" value="1"/>
</dbReference>
<reference evidence="5" key="1">
    <citation type="submission" date="2025-08" db="UniProtKB">
        <authorList>
            <consortium name="Ensembl"/>
        </authorList>
    </citation>
    <scope>IDENTIFICATION</scope>
</reference>
<dbReference type="GeneTree" id="ENSGT00390000006698"/>
<protein>
    <recommendedName>
        <fullName evidence="2">Telomere length regulation protein TEL2 homolog</fullName>
    </recommendedName>
</protein>
<reference evidence="5" key="2">
    <citation type="submission" date="2025-09" db="UniProtKB">
        <authorList>
            <consortium name="Ensembl"/>
        </authorList>
    </citation>
    <scope>IDENTIFICATION</scope>
</reference>
<proteinExistence type="inferred from homology"/>
<evidence type="ECO:0000256" key="2">
    <source>
        <dbReference type="ARBA" id="ARBA00018231"/>
    </source>
</evidence>
<keyword evidence="3" id="KW-0812">Transmembrane</keyword>
<feature type="transmembrane region" description="Helical" evidence="3">
    <location>
        <begin position="595"/>
        <end position="617"/>
    </location>
</feature>
<dbReference type="Gene3D" id="1.25.40.720">
    <property type="entry name" value="Telomere length regulation protein 2, C-terminal domain"/>
    <property type="match status" value="1"/>
</dbReference>
<evidence type="ECO:0000256" key="1">
    <source>
        <dbReference type="ARBA" id="ARBA00006133"/>
    </source>
</evidence>
<dbReference type="PANTHER" id="PTHR15830">
    <property type="entry name" value="TELOMERE LENGTH REGULATION PROTEIN TEL2 FAMILY MEMBER"/>
    <property type="match status" value="1"/>
</dbReference>
<dbReference type="Ensembl" id="ENSEBUT00000027268.1">
    <property type="protein sequence ID" value="ENSEBUP00000026692.1"/>
    <property type="gene ID" value="ENSEBUG00000016434.1"/>
</dbReference>
<feature type="domain" description="Telomere length regulation protein conserved" evidence="4">
    <location>
        <begin position="420"/>
        <end position="527"/>
    </location>
</feature>
<organism evidence="5 6">
    <name type="scientific">Eptatretus burgeri</name>
    <name type="common">Inshore hagfish</name>
    <dbReference type="NCBI Taxonomy" id="7764"/>
    <lineage>
        <taxon>Eukaryota</taxon>
        <taxon>Metazoa</taxon>
        <taxon>Chordata</taxon>
        <taxon>Craniata</taxon>
        <taxon>Vertebrata</taxon>
        <taxon>Cyclostomata</taxon>
        <taxon>Myxini</taxon>
        <taxon>Myxiniformes</taxon>
        <taxon>Myxinidae</taxon>
        <taxon>Eptatretinae</taxon>
        <taxon>Eptatretus</taxon>
    </lineage>
</organism>
<dbReference type="GO" id="GO:0005829">
    <property type="term" value="C:cytosol"/>
    <property type="evidence" value="ECO:0007669"/>
    <property type="project" value="TreeGrafter"/>
</dbReference>
<dbReference type="GO" id="GO:0042162">
    <property type="term" value="F:telomeric DNA binding"/>
    <property type="evidence" value="ECO:0007669"/>
    <property type="project" value="TreeGrafter"/>
</dbReference>
<evidence type="ECO:0000313" key="5">
    <source>
        <dbReference type="Ensembl" id="ENSEBUP00000026692.1"/>
    </source>
</evidence>
<dbReference type="InterPro" id="IPR051970">
    <property type="entry name" value="TEL2_Regulation"/>
</dbReference>
<dbReference type="InterPro" id="IPR019337">
    <property type="entry name" value="Telomere_length_regulation_dom"/>
</dbReference>
<keyword evidence="6" id="KW-1185">Reference proteome</keyword>
<dbReference type="AlphaFoldDB" id="A0A8C4R8L9"/>
<evidence type="ECO:0000256" key="3">
    <source>
        <dbReference type="SAM" id="Phobius"/>
    </source>
</evidence>
<keyword evidence="3" id="KW-1133">Transmembrane helix</keyword>
<dbReference type="PANTHER" id="PTHR15830:SF10">
    <property type="entry name" value="TELOMERE LENGTH REGULATION PROTEIN TEL2 HOMOLOG"/>
    <property type="match status" value="1"/>
</dbReference>